<proteinExistence type="predicted"/>
<dbReference type="GO" id="GO:0016788">
    <property type="term" value="F:hydrolase activity, acting on ester bonds"/>
    <property type="evidence" value="ECO:0007669"/>
    <property type="project" value="UniProtKB-ARBA"/>
</dbReference>
<organism evidence="4 5">
    <name type="scientific">Sediminicola luteus</name>
    <dbReference type="NCBI Taxonomy" id="319238"/>
    <lineage>
        <taxon>Bacteria</taxon>
        <taxon>Pseudomonadati</taxon>
        <taxon>Bacteroidota</taxon>
        <taxon>Flavobacteriia</taxon>
        <taxon>Flavobacteriales</taxon>
        <taxon>Flavobacteriaceae</taxon>
        <taxon>Sediminicola</taxon>
    </lineage>
</organism>
<evidence type="ECO:0000259" key="3">
    <source>
        <dbReference type="Pfam" id="PF14607"/>
    </source>
</evidence>
<keyword evidence="1" id="KW-0732">Signal</keyword>
<evidence type="ECO:0008006" key="6">
    <source>
        <dbReference type="Google" id="ProtNLM"/>
    </source>
</evidence>
<feature type="signal peptide" evidence="1">
    <location>
        <begin position="1"/>
        <end position="19"/>
    </location>
</feature>
<keyword evidence="5" id="KW-1185">Reference proteome</keyword>
<dbReference type="AlphaFoldDB" id="A0A2A4G6W1"/>
<dbReference type="Pfam" id="PF14607">
    <property type="entry name" value="GxDLY"/>
    <property type="match status" value="1"/>
</dbReference>
<accession>A0A2A4G6W1</accession>
<dbReference type="Gene3D" id="3.40.50.1110">
    <property type="entry name" value="SGNH hydrolase"/>
    <property type="match status" value="1"/>
</dbReference>
<dbReference type="Pfam" id="PF14606">
    <property type="entry name" value="Lipase_GDSL_3"/>
    <property type="match status" value="1"/>
</dbReference>
<dbReference type="Proteomes" id="UP000219559">
    <property type="component" value="Unassembled WGS sequence"/>
</dbReference>
<dbReference type="Gene3D" id="2.60.120.260">
    <property type="entry name" value="Galactose-binding domain-like"/>
    <property type="match status" value="1"/>
</dbReference>
<dbReference type="SUPFAM" id="SSF52266">
    <property type="entry name" value="SGNH hydrolase"/>
    <property type="match status" value="1"/>
</dbReference>
<dbReference type="EMBL" id="NBWU01000003">
    <property type="protein sequence ID" value="PCE64387.1"/>
    <property type="molecule type" value="Genomic_DNA"/>
</dbReference>
<sequence>MRRVLFTTLILFGFSFCMAQTQWQQVDPEHIHGQGWKNEQRPFNRLPQKAKNQVRKAVWNLGKHAAGLSLEFTSNASLIEFRYVVENELAYPHMPATGKSGIDLYTYNNKQEFWIKGNYQFKDTIYYSFKGIAPTEHIEDPNRKYKLYLPLYNSVKWIEFRTNPSTSLSFVPPSNTQPIVIYGTSIAQGACATRPGMAWGNIVARQLEQPVINLGFSGNGRLEAPIMDLINELNPALVILDCLPNFYLNGRHTLPQVKERLLQSVAQIRKQHPNTPILLTQHMGYAEALIQTKKAEANQPLNQTLTETFQQLIQQGHNNLYMLSKEEIGLDHNSYVDGTHPNDMGMLRYAEAYLKKIAEIFPKNP</sequence>
<feature type="domain" description="SGNH hydrolase-type esterase" evidence="2">
    <location>
        <begin position="177"/>
        <end position="357"/>
    </location>
</feature>
<feature type="domain" description="SGNH hydrolase-type esterase N-terminal" evidence="3">
    <location>
        <begin position="23"/>
        <end position="161"/>
    </location>
</feature>
<dbReference type="OrthoDB" id="5624617at2"/>
<comment type="caution">
    <text evidence="4">The sequence shown here is derived from an EMBL/GenBank/DDBJ whole genome shotgun (WGS) entry which is preliminary data.</text>
</comment>
<dbReference type="InterPro" id="IPR036514">
    <property type="entry name" value="SGNH_hydro_sf"/>
</dbReference>
<gene>
    <name evidence="4" type="ORF">B7P33_08825</name>
</gene>
<evidence type="ECO:0000259" key="2">
    <source>
        <dbReference type="Pfam" id="PF14606"/>
    </source>
</evidence>
<evidence type="ECO:0000313" key="4">
    <source>
        <dbReference type="EMBL" id="PCE64387.1"/>
    </source>
</evidence>
<reference evidence="4 5" key="1">
    <citation type="submission" date="2017-04" db="EMBL/GenBank/DDBJ databases">
        <title>A new member of the family Flavobacteriaceae isolated from ascidians.</title>
        <authorList>
            <person name="Chen L."/>
        </authorList>
    </citation>
    <scope>NUCLEOTIDE SEQUENCE [LARGE SCALE GENOMIC DNA]</scope>
    <source>
        <strain evidence="4 5">HQA918</strain>
    </source>
</reference>
<dbReference type="InterPro" id="IPR013830">
    <property type="entry name" value="SGNH_hydro"/>
</dbReference>
<name>A0A2A4G6W1_9FLAO</name>
<evidence type="ECO:0000313" key="5">
    <source>
        <dbReference type="Proteomes" id="UP000219559"/>
    </source>
</evidence>
<dbReference type="InterPro" id="IPR032740">
    <property type="entry name" value="GxDLY"/>
</dbReference>
<dbReference type="RefSeq" id="WP_097440509.1">
    <property type="nucleotide sequence ID" value="NZ_KZ300476.1"/>
</dbReference>
<protein>
    <recommendedName>
        <fullName evidence="6">Hydrolase</fullName>
    </recommendedName>
</protein>
<evidence type="ECO:0000256" key="1">
    <source>
        <dbReference type="SAM" id="SignalP"/>
    </source>
</evidence>
<feature type="chain" id="PRO_5012743011" description="Hydrolase" evidence="1">
    <location>
        <begin position="20"/>
        <end position="365"/>
    </location>
</feature>